<feature type="transmembrane region" description="Helical" evidence="1">
    <location>
        <begin position="150"/>
        <end position="172"/>
    </location>
</feature>
<dbReference type="EMBL" id="BTSY01000003">
    <property type="protein sequence ID" value="GMT20689.1"/>
    <property type="molecule type" value="Genomic_DNA"/>
</dbReference>
<feature type="domain" description="DUF4781" evidence="2">
    <location>
        <begin position="3"/>
        <end position="248"/>
    </location>
</feature>
<protein>
    <recommendedName>
        <fullName evidence="2">DUF4781 domain-containing protein</fullName>
    </recommendedName>
</protein>
<name>A0AAV5VMD5_9BILA</name>
<evidence type="ECO:0000313" key="4">
    <source>
        <dbReference type="Proteomes" id="UP001432322"/>
    </source>
</evidence>
<keyword evidence="1" id="KW-0472">Membrane</keyword>
<dbReference type="InterPro" id="IPR031962">
    <property type="entry name" value="DUF4781"/>
</dbReference>
<organism evidence="3 4">
    <name type="scientific">Pristionchus fissidentatus</name>
    <dbReference type="NCBI Taxonomy" id="1538716"/>
    <lineage>
        <taxon>Eukaryota</taxon>
        <taxon>Metazoa</taxon>
        <taxon>Ecdysozoa</taxon>
        <taxon>Nematoda</taxon>
        <taxon>Chromadorea</taxon>
        <taxon>Rhabditida</taxon>
        <taxon>Rhabditina</taxon>
        <taxon>Diplogasteromorpha</taxon>
        <taxon>Diplogasteroidea</taxon>
        <taxon>Neodiplogasteridae</taxon>
        <taxon>Pristionchus</taxon>
    </lineage>
</organism>
<keyword evidence="1" id="KW-0812">Transmembrane</keyword>
<proteinExistence type="predicted"/>
<dbReference type="AlphaFoldDB" id="A0AAV5VMD5"/>
<dbReference type="PANTHER" id="PTHR21115">
    <property type="entry name" value="GH06117P-RELATED"/>
    <property type="match status" value="1"/>
</dbReference>
<keyword evidence="1" id="KW-1133">Transmembrane helix</keyword>
<evidence type="ECO:0000313" key="3">
    <source>
        <dbReference type="EMBL" id="GMT20689.1"/>
    </source>
</evidence>
<feature type="transmembrane region" description="Helical" evidence="1">
    <location>
        <begin position="51"/>
        <end position="78"/>
    </location>
</feature>
<dbReference type="PANTHER" id="PTHR21115:SF0">
    <property type="entry name" value="GH06117P-RELATED"/>
    <property type="match status" value="1"/>
</dbReference>
<gene>
    <name evidence="3" type="ORF">PFISCL1PPCAC_11986</name>
</gene>
<sequence>MLKYCYPTDLFYTHVDAGNKMKFDAEKDVTVKYGTSPACDLMGRIARVADVAVTVVATTVGVVSLITPAGFVSAPLLLGTGLTSGVYGASRAVHRLADKATHGEQMTDLESVMLYLSIVAAPLHMLSGLATARLATGAAAGRIFSQTERVLATVLMCTTLGIDSFSFILSFANIIDKFRKDSLTSLDVLQFSVSALFFGNTLMQPKTAWGVIQRAQQQRITTISDKMTDEQAKSAFKNYLDENKGSVKIGGRKGKTILLSDGTGKSHRVDPNRTKSTYRVNFSQHVASGVPRVQKPAKLRQCLGGDYENHEFLGKLNEPQMARLNKVFGGAAGYNKDIVTFASKLAAKMNIGKDPDAFMSLVEIVAAQHKDPNFSFTDSTTFANFHSSIGKDLAKVRNIAATKSLRFADDFKALYHYRKHGAEFMEMCTPKFYLGKLPSNIRTNGSLTDVCDVTAIAADGTKEVFTKKTYFMPDDSMMVVIEKPGCQTISTIYKKPGGWEAFMARFEVTNIPPPVESLNKLALIAGLDGIRLQVHANNRWHTDFDHSKNDPGHEHYKTMIAMLISDLANYLDPDSD</sequence>
<dbReference type="Proteomes" id="UP001432322">
    <property type="component" value="Unassembled WGS sequence"/>
</dbReference>
<evidence type="ECO:0000259" key="2">
    <source>
        <dbReference type="Pfam" id="PF16013"/>
    </source>
</evidence>
<accession>A0AAV5VMD5</accession>
<evidence type="ECO:0000256" key="1">
    <source>
        <dbReference type="SAM" id="Phobius"/>
    </source>
</evidence>
<comment type="caution">
    <text evidence="3">The sequence shown here is derived from an EMBL/GenBank/DDBJ whole genome shotgun (WGS) entry which is preliminary data.</text>
</comment>
<dbReference type="Pfam" id="PF16013">
    <property type="entry name" value="DUF4781"/>
    <property type="match status" value="1"/>
</dbReference>
<reference evidence="3" key="1">
    <citation type="submission" date="2023-10" db="EMBL/GenBank/DDBJ databases">
        <title>Genome assembly of Pristionchus species.</title>
        <authorList>
            <person name="Yoshida K."/>
            <person name="Sommer R.J."/>
        </authorList>
    </citation>
    <scope>NUCLEOTIDE SEQUENCE</scope>
    <source>
        <strain evidence="3">RS5133</strain>
    </source>
</reference>
<keyword evidence="4" id="KW-1185">Reference proteome</keyword>
<feature type="transmembrane region" description="Helical" evidence="1">
    <location>
        <begin position="112"/>
        <end position="130"/>
    </location>
</feature>